<evidence type="ECO:0000313" key="3">
    <source>
        <dbReference type="EMBL" id="PCH36995.1"/>
    </source>
</evidence>
<dbReference type="PROSITE" id="PS00109">
    <property type="entry name" value="PROTEIN_KINASE_TYR"/>
    <property type="match status" value="1"/>
</dbReference>
<dbReference type="SUPFAM" id="SSF56112">
    <property type="entry name" value="Protein kinase-like (PK-like)"/>
    <property type="match status" value="1"/>
</dbReference>
<accession>A0A2H3J5Q0</accession>
<dbReference type="Proteomes" id="UP000218811">
    <property type="component" value="Unassembled WGS sequence"/>
</dbReference>
<reference evidence="3 4" key="1">
    <citation type="journal article" date="2012" name="Science">
        <title>The Paleozoic origin of enzymatic lignin decomposition reconstructed from 31 fungal genomes.</title>
        <authorList>
            <person name="Floudas D."/>
            <person name="Binder M."/>
            <person name="Riley R."/>
            <person name="Barry K."/>
            <person name="Blanchette R.A."/>
            <person name="Henrissat B."/>
            <person name="Martinez A.T."/>
            <person name="Otillar R."/>
            <person name="Spatafora J.W."/>
            <person name="Yadav J.S."/>
            <person name="Aerts A."/>
            <person name="Benoit I."/>
            <person name="Boyd A."/>
            <person name="Carlson A."/>
            <person name="Copeland A."/>
            <person name="Coutinho P.M."/>
            <person name="de Vries R.P."/>
            <person name="Ferreira P."/>
            <person name="Findley K."/>
            <person name="Foster B."/>
            <person name="Gaskell J."/>
            <person name="Glotzer D."/>
            <person name="Gorecki P."/>
            <person name="Heitman J."/>
            <person name="Hesse C."/>
            <person name="Hori C."/>
            <person name="Igarashi K."/>
            <person name="Jurgens J.A."/>
            <person name="Kallen N."/>
            <person name="Kersten P."/>
            <person name="Kohler A."/>
            <person name="Kuees U."/>
            <person name="Kumar T.K.A."/>
            <person name="Kuo A."/>
            <person name="LaButti K."/>
            <person name="Larrondo L.F."/>
            <person name="Lindquist E."/>
            <person name="Ling A."/>
            <person name="Lombard V."/>
            <person name="Lucas S."/>
            <person name="Lundell T."/>
            <person name="Martin R."/>
            <person name="McLaughlin D.J."/>
            <person name="Morgenstern I."/>
            <person name="Morin E."/>
            <person name="Murat C."/>
            <person name="Nagy L.G."/>
            <person name="Nolan M."/>
            <person name="Ohm R.A."/>
            <person name="Patyshakuliyeva A."/>
            <person name="Rokas A."/>
            <person name="Ruiz-Duenas F.J."/>
            <person name="Sabat G."/>
            <person name="Salamov A."/>
            <person name="Samejima M."/>
            <person name="Schmutz J."/>
            <person name="Slot J.C."/>
            <person name="St John F."/>
            <person name="Stenlid J."/>
            <person name="Sun H."/>
            <person name="Sun S."/>
            <person name="Syed K."/>
            <person name="Tsang A."/>
            <person name="Wiebenga A."/>
            <person name="Young D."/>
            <person name="Pisabarro A."/>
            <person name="Eastwood D.C."/>
            <person name="Martin F."/>
            <person name="Cullen D."/>
            <person name="Grigoriev I.V."/>
            <person name="Hibbett D.S."/>
        </authorList>
    </citation>
    <scope>NUCLEOTIDE SEQUENCE [LARGE SCALE GENOMIC DNA]</scope>
    <source>
        <strain evidence="3 4">MD-104</strain>
    </source>
</reference>
<organism evidence="3 4">
    <name type="scientific">Wolfiporia cocos (strain MD-104)</name>
    <name type="common">Brown rot fungus</name>
    <dbReference type="NCBI Taxonomy" id="742152"/>
    <lineage>
        <taxon>Eukaryota</taxon>
        <taxon>Fungi</taxon>
        <taxon>Dikarya</taxon>
        <taxon>Basidiomycota</taxon>
        <taxon>Agaricomycotina</taxon>
        <taxon>Agaricomycetes</taxon>
        <taxon>Polyporales</taxon>
        <taxon>Phaeolaceae</taxon>
        <taxon>Wolfiporia</taxon>
    </lineage>
</organism>
<dbReference type="EMBL" id="KB467904">
    <property type="protein sequence ID" value="PCH36995.1"/>
    <property type="molecule type" value="Genomic_DNA"/>
</dbReference>
<dbReference type="Gene3D" id="1.10.510.10">
    <property type="entry name" value="Transferase(Phosphotransferase) domain 1"/>
    <property type="match status" value="1"/>
</dbReference>
<dbReference type="OrthoDB" id="2803426at2759"/>
<feature type="domain" description="Aminoglycoside phosphotransferase" evidence="2">
    <location>
        <begin position="465"/>
        <end position="568"/>
    </location>
</feature>
<keyword evidence="4" id="KW-1185">Reference proteome</keyword>
<proteinExistence type="predicted"/>
<sequence>MSGLMLPPSSKRSSDVILESSKGKRHKSDLSFEVGKAAERILEDITEIRKETLPALKEDGFRTTDVVGAISNMSVVAKAASTEEKLDRIYWALLETKVVIPNDYPSWAKARLTILEVAYERLATKYKLLLESLPAPSDFGKPGVWQTAQDSDAAILCHRPVGKSGVPMCALHDVFRNFLVRLRTDTDFSRLRASTTDDEIVARSIYAATMLCNEMGNAFKNEKDRTAKFNLCIRELLPGVEGEYQFDPERDLSSCRVDAAWFARALNASEDKLPVCLREDKREPGETGDDVYMQVARSYTLAAKTLFDDPSSMKERYVKRGAPMFLLCLLGTHLSVQGGFYDGEHYMVEPLSEMYSMLPDATQGRQDKLARLLYAVAKGVDELKELAGSTVTPPSFPPATPRIYSSCTLYAKERSNGTLTFKAPLAAPHNNHTLFTATLTTTSASENLSEPEQIPVVVKLVSGPYGEAVHRFLAEKRFAPTLHGFVRLEGAPVAYVMDHLDGDWVCLFDLLKRGSSAPFHQAIWNSLKQVRELLDEKGFVHGDLRSSNIMVRIVDGKPEVKVIDFDWAGEAGKVRYPAVRNETIGWPGKAYGLIIAGHDRELLASWWSRETFPQADH</sequence>
<dbReference type="GO" id="GO:0004672">
    <property type="term" value="F:protein kinase activity"/>
    <property type="evidence" value="ECO:0007669"/>
    <property type="project" value="InterPro"/>
</dbReference>
<dbReference type="Pfam" id="PF01636">
    <property type="entry name" value="APH"/>
    <property type="match status" value="1"/>
</dbReference>
<feature type="region of interest" description="Disordered" evidence="1">
    <location>
        <begin position="1"/>
        <end position="22"/>
    </location>
</feature>
<evidence type="ECO:0000256" key="1">
    <source>
        <dbReference type="SAM" id="MobiDB-lite"/>
    </source>
</evidence>
<evidence type="ECO:0000313" key="4">
    <source>
        <dbReference type="Proteomes" id="UP000218811"/>
    </source>
</evidence>
<evidence type="ECO:0000259" key="2">
    <source>
        <dbReference type="Pfam" id="PF01636"/>
    </source>
</evidence>
<protein>
    <recommendedName>
        <fullName evidence="2">Aminoglycoside phosphotransferase domain-containing protein</fullName>
    </recommendedName>
</protein>
<dbReference type="InterPro" id="IPR011009">
    <property type="entry name" value="Kinase-like_dom_sf"/>
</dbReference>
<dbReference type="AlphaFoldDB" id="A0A2H3J5Q0"/>
<gene>
    <name evidence="3" type="ORF">WOLCODRAFT_168126</name>
</gene>
<dbReference type="InterPro" id="IPR002575">
    <property type="entry name" value="Aminoglycoside_PTrfase"/>
</dbReference>
<name>A0A2H3J5Q0_WOLCO</name>
<dbReference type="InterPro" id="IPR008266">
    <property type="entry name" value="Tyr_kinase_AS"/>
</dbReference>